<accession>A0A0F7TVS8</accession>
<keyword evidence="1" id="KW-0378">Hydrolase</keyword>
<proteinExistence type="predicted"/>
<sequence>MSRFLYPTIRSLARPVALKRSLFTPPRAFIDGYTTHPHQQTKLSIPLARGINTKHPRRIFSKTSLTMLATNNSWHANQRASTTATIHTETNPNKKYTYLAETTPHLATILSFPSRCSTFPSLYDRTCSEIVDLAGTIASFEPVRLHVRPEDQSRAQKLVDERMKTAPAEHRARIRLIAAPTNHVWVRDTGPVYVRGADDGKRYAIDFRFCEWGNKLGERIYNSSLDKAAALKAEEEESDWPIMDEQVRSENTAFAQRVLELENELNPESPVARVVSGVRLEGGGIEMDGEGTFMAMESSVTVASRNEGLSREDIEKELSRLLGIRKFIWIPGREGLDITDYHIDAEARFIRPGVVVVGRPHPKCGQVFWDVYHEMRAILDTATDAQGRQLQVYDVEEPDPDLVRGDVPGEEVEPAASYVNFYFTNGGLVIPAFGDAVTDAKALETLSKLVPERRVCQVNVNALPRTGGVLHCTTQQVL</sequence>
<protein>
    <recommendedName>
        <fullName evidence="4">Porphyromonas-type peptidyl-arginine deiminase superfamily</fullName>
    </recommendedName>
</protein>
<dbReference type="GO" id="GO:0004668">
    <property type="term" value="F:protein-arginine deiminase activity"/>
    <property type="evidence" value="ECO:0007669"/>
    <property type="project" value="InterPro"/>
</dbReference>
<dbReference type="STRING" id="104259.A0A0F7TVS8"/>
<dbReference type="GO" id="GO:0047632">
    <property type="term" value="F:agmatine deiminase activity"/>
    <property type="evidence" value="ECO:0007669"/>
    <property type="project" value="TreeGrafter"/>
</dbReference>
<evidence type="ECO:0008006" key="4">
    <source>
        <dbReference type="Google" id="ProtNLM"/>
    </source>
</evidence>
<keyword evidence="3" id="KW-1185">Reference proteome</keyword>
<dbReference type="PANTHER" id="PTHR31377">
    <property type="entry name" value="AGMATINE DEIMINASE-RELATED"/>
    <property type="match status" value="1"/>
</dbReference>
<dbReference type="AlphaFoldDB" id="A0A0F7TVS8"/>
<organism evidence="2 3">
    <name type="scientific">Penicillium brasilianum</name>
    <dbReference type="NCBI Taxonomy" id="104259"/>
    <lineage>
        <taxon>Eukaryota</taxon>
        <taxon>Fungi</taxon>
        <taxon>Dikarya</taxon>
        <taxon>Ascomycota</taxon>
        <taxon>Pezizomycotina</taxon>
        <taxon>Eurotiomycetes</taxon>
        <taxon>Eurotiomycetidae</taxon>
        <taxon>Eurotiales</taxon>
        <taxon>Aspergillaceae</taxon>
        <taxon>Penicillium</taxon>
    </lineage>
</organism>
<evidence type="ECO:0000313" key="3">
    <source>
        <dbReference type="Proteomes" id="UP000042958"/>
    </source>
</evidence>
<dbReference type="InterPro" id="IPR007466">
    <property type="entry name" value="Peptidyl-Arg-deiminase_porph"/>
</dbReference>
<name>A0A0F7TVS8_PENBI</name>
<dbReference type="PANTHER" id="PTHR31377:SF0">
    <property type="entry name" value="AGMATINE DEIMINASE-RELATED"/>
    <property type="match status" value="1"/>
</dbReference>
<dbReference type="Proteomes" id="UP000042958">
    <property type="component" value="Unassembled WGS sequence"/>
</dbReference>
<evidence type="ECO:0000313" key="2">
    <source>
        <dbReference type="EMBL" id="CEJ59192.1"/>
    </source>
</evidence>
<dbReference type="Gene3D" id="3.75.10.10">
    <property type="entry name" value="L-arginine/glycine Amidinotransferase, Chain A"/>
    <property type="match status" value="1"/>
</dbReference>
<dbReference type="GO" id="GO:0009446">
    <property type="term" value="P:putrescine biosynthetic process"/>
    <property type="evidence" value="ECO:0007669"/>
    <property type="project" value="InterPro"/>
</dbReference>
<reference evidence="3" key="1">
    <citation type="journal article" date="2015" name="Genome Announc.">
        <title>Draft genome sequence of the fungus Penicillium brasilianum MG11.</title>
        <authorList>
            <person name="Horn F."/>
            <person name="Linde J."/>
            <person name="Mattern D.J."/>
            <person name="Walther G."/>
            <person name="Guthke R."/>
            <person name="Brakhage A.A."/>
            <person name="Valiante V."/>
        </authorList>
    </citation>
    <scope>NUCLEOTIDE SEQUENCE [LARGE SCALE GENOMIC DNA]</scope>
    <source>
        <strain evidence="3">MG11</strain>
    </source>
</reference>
<evidence type="ECO:0000256" key="1">
    <source>
        <dbReference type="ARBA" id="ARBA00022801"/>
    </source>
</evidence>
<gene>
    <name evidence="2" type="ORF">PMG11_07825</name>
</gene>
<dbReference type="SUPFAM" id="SSF55909">
    <property type="entry name" value="Pentein"/>
    <property type="match status" value="1"/>
</dbReference>
<dbReference type="EMBL" id="CDHK01000007">
    <property type="protein sequence ID" value="CEJ59192.1"/>
    <property type="molecule type" value="Genomic_DNA"/>
</dbReference>
<dbReference type="Pfam" id="PF04371">
    <property type="entry name" value="PAD_porph"/>
    <property type="match status" value="1"/>
</dbReference>
<dbReference type="OrthoDB" id="544103at2759"/>